<comment type="similarity">
    <text evidence="1">Belongs to the short-chain dehydrogenases/reductases (SDR) family.</text>
</comment>
<dbReference type="EMBL" id="JAUSWJ010000001">
    <property type="protein sequence ID" value="MDQ0515715.1"/>
    <property type="molecule type" value="Genomic_DNA"/>
</dbReference>
<dbReference type="PROSITE" id="PS00061">
    <property type="entry name" value="ADH_SHORT"/>
    <property type="match status" value="1"/>
</dbReference>
<evidence type="ECO:0000313" key="3">
    <source>
        <dbReference type="EMBL" id="MDQ0515715.1"/>
    </source>
</evidence>
<organism evidence="3 4">
    <name type="scientific">Kaistia geumhonensis</name>
    <dbReference type="NCBI Taxonomy" id="410839"/>
    <lineage>
        <taxon>Bacteria</taxon>
        <taxon>Pseudomonadati</taxon>
        <taxon>Pseudomonadota</taxon>
        <taxon>Alphaproteobacteria</taxon>
        <taxon>Hyphomicrobiales</taxon>
        <taxon>Kaistiaceae</taxon>
        <taxon>Kaistia</taxon>
    </lineage>
</organism>
<evidence type="ECO:0000256" key="2">
    <source>
        <dbReference type="ARBA" id="ARBA00023002"/>
    </source>
</evidence>
<sequence>MSHPAEAFLRLYGPAALVTGASNGIGRAIASALASYGLDLVMVARNETALGELADDLAARHGIAVTVIAADLSAPGAAGAILGHPSVDRVGLLVAAAGFGSAGRFDTLPLADELAMVDVNCRAVVALAHGMAPRLVARGQGGMIIFASLVGWQGAPFAATYAATKAFVQSFGEALHRELRPAGVDVLVAAPGPVATGFGNRAGMALTMTDTADIVAADILRALGKRGQVTPGRVGRLLTMALWPLPRTLRVGIMGRIMKGMVQGKAGIP</sequence>
<evidence type="ECO:0000256" key="1">
    <source>
        <dbReference type="ARBA" id="ARBA00006484"/>
    </source>
</evidence>
<dbReference type="InterPro" id="IPR002347">
    <property type="entry name" value="SDR_fam"/>
</dbReference>
<keyword evidence="2" id="KW-0560">Oxidoreductase</keyword>
<gene>
    <name evidence="3" type="ORF">QO015_001328</name>
</gene>
<dbReference type="RefSeq" id="WP_266280627.1">
    <property type="nucleotide sequence ID" value="NZ_JAPKNF010000001.1"/>
</dbReference>
<dbReference type="Gene3D" id="3.40.50.720">
    <property type="entry name" value="NAD(P)-binding Rossmann-like Domain"/>
    <property type="match status" value="1"/>
</dbReference>
<dbReference type="PRINTS" id="PR00081">
    <property type="entry name" value="GDHRDH"/>
</dbReference>
<protein>
    <submittedName>
        <fullName evidence="3">Short-subunit dehydrogenase</fullName>
    </submittedName>
</protein>
<comment type="caution">
    <text evidence="3">The sequence shown here is derived from an EMBL/GenBank/DDBJ whole genome shotgun (WGS) entry which is preliminary data.</text>
</comment>
<evidence type="ECO:0000313" key="4">
    <source>
        <dbReference type="Proteomes" id="UP001223743"/>
    </source>
</evidence>
<dbReference type="PIRSF" id="PIRSF000126">
    <property type="entry name" value="11-beta-HSD1"/>
    <property type="match status" value="1"/>
</dbReference>
<dbReference type="InterPro" id="IPR036291">
    <property type="entry name" value="NAD(P)-bd_dom_sf"/>
</dbReference>
<dbReference type="SUPFAM" id="SSF51735">
    <property type="entry name" value="NAD(P)-binding Rossmann-fold domains"/>
    <property type="match status" value="1"/>
</dbReference>
<dbReference type="PANTHER" id="PTHR44196">
    <property type="entry name" value="DEHYDROGENASE/REDUCTASE SDR FAMILY MEMBER 7B"/>
    <property type="match status" value="1"/>
</dbReference>
<accession>A0ABU0M4E9</accession>
<dbReference type="Proteomes" id="UP001223743">
    <property type="component" value="Unassembled WGS sequence"/>
</dbReference>
<keyword evidence="4" id="KW-1185">Reference proteome</keyword>
<reference evidence="3 4" key="1">
    <citation type="submission" date="2023-07" db="EMBL/GenBank/DDBJ databases">
        <title>Genomic Encyclopedia of Type Strains, Phase IV (KMG-IV): sequencing the most valuable type-strain genomes for metagenomic binning, comparative biology and taxonomic classification.</title>
        <authorList>
            <person name="Goeker M."/>
        </authorList>
    </citation>
    <scope>NUCLEOTIDE SEQUENCE [LARGE SCALE GENOMIC DNA]</scope>
    <source>
        <strain evidence="3 4">B1-1</strain>
    </source>
</reference>
<name>A0ABU0M4E9_9HYPH</name>
<dbReference type="InterPro" id="IPR020904">
    <property type="entry name" value="Sc_DH/Rdtase_CS"/>
</dbReference>
<proteinExistence type="inferred from homology"/>
<dbReference type="Pfam" id="PF00106">
    <property type="entry name" value="adh_short"/>
    <property type="match status" value="1"/>
</dbReference>
<dbReference type="PANTHER" id="PTHR44196:SF2">
    <property type="entry name" value="SHORT-CHAIN DEHYDROGENASE-RELATED"/>
    <property type="match status" value="1"/>
</dbReference>